<feature type="domain" description="DNA-directed DNA polymerase family A palm" evidence="21">
    <location>
        <begin position="685"/>
        <end position="892"/>
    </location>
</feature>
<evidence type="ECO:0000259" key="21">
    <source>
        <dbReference type="SMART" id="SM00482"/>
    </source>
</evidence>
<evidence type="ECO:0000313" key="23">
    <source>
        <dbReference type="Proteomes" id="UP001158961"/>
    </source>
</evidence>
<evidence type="ECO:0000256" key="6">
    <source>
        <dbReference type="ARBA" id="ARBA00022695"/>
    </source>
</evidence>
<evidence type="ECO:0000256" key="3">
    <source>
        <dbReference type="ARBA" id="ARBA00012417"/>
    </source>
</evidence>
<dbReference type="InterPro" id="IPR001098">
    <property type="entry name" value="DNA-dir_DNA_pol_A_palm_dom"/>
</dbReference>
<dbReference type="CDD" id="cd09859">
    <property type="entry name" value="PIN_53EXO"/>
    <property type="match status" value="1"/>
</dbReference>
<dbReference type="CDD" id="cd09898">
    <property type="entry name" value="H3TH_53EXO"/>
    <property type="match status" value="1"/>
</dbReference>
<reference evidence="22" key="1">
    <citation type="submission" date="2022-05" db="EMBL/GenBank/DDBJ databases">
        <authorList>
            <person name="Pothier F. J."/>
        </authorList>
    </citation>
    <scope>NUCLEOTIDE SEQUENCE</scope>
    <source>
        <strain evidence="22">DAPP-PG734</strain>
    </source>
</reference>
<dbReference type="EC" id="2.7.7.7" evidence="3 17"/>
<evidence type="ECO:0000256" key="18">
    <source>
        <dbReference type="RuleBase" id="RU004460"/>
    </source>
</evidence>
<keyword evidence="6 18" id="KW-0548">Nucleotidyltransferase</keyword>
<dbReference type="GO" id="GO:0008408">
    <property type="term" value="F:3'-5' exonuclease activity"/>
    <property type="evidence" value="ECO:0007669"/>
    <property type="project" value="UniProtKB-UniRule"/>
</dbReference>
<keyword evidence="11 18" id="KW-0269">Exonuclease</keyword>
<dbReference type="Gene3D" id="1.10.150.20">
    <property type="entry name" value="5' to 3' exonuclease, C-terminal subdomain"/>
    <property type="match status" value="2"/>
</dbReference>
<dbReference type="FunFam" id="1.10.150.20:FF:000002">
    <property type="entry name" value="DNA polymerase I"/>
    <property type="match status" value="1"/>
</dbReference>
<evidence type="ECO:0000256" key="1">
    <source>
        <dbReference type="ARBA" id="ARBA00007705"/>
    </source>
</evidence>
<dbReference type="FunFam" id="3.40.50.1010:FF:000001">
    <property type="entry name" value="DNA polymerase I"/>
    <property type="match status" value="1"/>
</dbReference>
<accession>A0AAN2FAF2</accession>
<evidence type="ECO:0000313" key="22">
    <source>
        <dbReference type="EMBL" id="CAH6149252.1"/>
    </source>
</evidence>
<dbReference type="SUPFAM" id="SSF56672">
    <property type="entry name" value="DNA/RNA polymerases"/>
    <property type="match status" value="1"/>
</dbReference>
<dbReference type="SUPFAM" id="SSF47807">
    <property type="entry name" value="5' to 3' exonuclease, C-terminal subdomain"/>
    <property type="match status" value="1"/>
</dbReference>
<sequence>MAQIAENPLILVDGSSYLYRAYHAFPPLTNSAGEPTGAMYGVLNMLKSLLAQYNPSHVAVVFDAKGKTFRDELFEHYKSHRPPMPDELRAQIEPLHEMVRAMGLPLLAVSGVEADDVIGTLALEAEKKGLSVLISTGDKDMAQLVTPAITLINTMSNTILGPEEVEQKYGVPPALIIDFLAMMGDSSDNIPGVPGVGEKTAQALLQGLGSMQTIYDNLDKVADLGFRGAKTMATKLEQNRDVAFLSYQLATIKTDVELALPCEELTVTEPDTEALQALFSRYEFKRWLSDLQDGKWLQGKKSTTQAQKALADEPAPVAETSSVLPTEGYVTILDQDLFDSWLEKLKNSEVFAFDLETDALDTLSANIVGISFAVAPGEAAYLPVAHDYLDAPDQLDRATVLAQLKPLLEDESAWKVGQNLKYDRGVLKNYDIELAGIKFDTMLESYILNSVVGKHDMDSLAARWLNHKTVTFQEIAGKGKNQLTFNQIALEQASHYAAEDADVTLQLHLKMWPELEKEAGPKKVFEQIEMPLLTVISRIERNGVLIDQSILAQHSKELTARLAELELKAHELAGEPFNLSSTKQLQVILFEKQGIKPTKKTPGGAPSTSEEVLAELALDYPLPKVILEHRGLSKLKSTYTDKLPLMINPISGRVHTSYHQAVTATGRLSSADPNLQNIPVRNDEGRRIRQAFVAAKGHRIVAADYSQIELRIMAHLSQDKGLLDAFAQGEDIHRATASEVFGVALDKVSGEQRRSAKAINFGLIYGMSAFGLSRQLNIGAGEAKKYMDLYFERYPGVLRYMENTRQLAASKGYVETLEGRRLWLPDIKSGNAIRRKAAERAAINAPMQGTAADIIKRAMIAVDNWLEQQNDNAVRMIMQVHDELVFEVKAEAVEEASQKIRALMEDSVQLDVPLLVEVGVGDNWDEAH</sequence>
<dbReference type="SMART" id="SM00475">
    <property type="entry name" value="53EXOc"/>
    <property type="match status" value="1"/>
</dbReference>
<evidence type="ECO:0000256" key="11">
    <source>
        <dbReference type="ARBA" id="ARBA00022839"/>
    </source>
</evidence>
<dbReference type="SUPFAM" id="SSF88723">
    <property type="entry name" value="PIN domain-like"/>
    <property type="match status" value="1"/>
</dbReference>
<dbReference type="AlphaFoldDB" id="A0AAN2FAF2"/>
<evidence type="ECO:0000256" key="17">
    <source>
        <dbReference type="NCBIfam" id="TIGR00593"/>
    </source>
</evidence>
<organism evidence="22 23">
    <name type="scientific">Enterobacter agglomerans</name>
    <name type="common">Erwinia herbicola</name>
    <name type="synonym">Pantoea agglomerans</name>
    <dbReference type="NCBI Taxonomy" id="549"/>
    <lineage>
        <taxon>Bacteria</taxon>
        <taxon>Pseudomonadati</taxon>
        <taxon>Pseudomonadota</taxon>
        <taxon>Gammaproteobacteria</taxon>
        <taxon>Enterobacterales</taxon>
        <taxon>Erwiniaceae</taxon>
        <taxon>Pantoea</taxon>
        <taxon>Pantoea agglomerans group</taxon>
    </lineage>
</organism>
<evidence type="ECO:0000256" key="7">
    <source>
        <dbReference type="ARBA" id="ARBA00022705"/>
    </source>
</evidence>
<dbReference type="Gene3D" id="3.30.70.370">
    <property type="match status" value="1"/>
</dbReference>
<dbReference type="NCBIfam" id="TIGR00593">
    <property type="entry name" value="pola"/>
    <property type="match status" value="1"/>
</dbReference>
<dbReference type="FunFam" id="1.10.150.20:FF:000003">
    <property type="entry name" value="DNA polymerase I"/>
    <property type="match status" value="1"/>
</dbReference>
<dbReference type="InterPro" id="IPR008918">
    <property type="entry name" value="HhH2"/>
</dbReference>
<dbReference type="InterPro" id="IPR020045">
    <property type="entry name" value="DNA_polI_H3TH"/>
</dbReference>
<dbReference type="Pfam" id="PF02739">
    <property type="entry name" value="5_3_exonuc_N"/>
    <property type="match status" value="1"/>
</dbReference>
<dbReference type="GO" id="GO:0006261">
    <property type="term" value="P:DNA-templated DNA replication"/>
    <property type="evidence" value="ECO:0007669"/>
    <property type="project" value="UniProtKB-UniRule"/>
</dbReference>
<dbReference type="PROSITE" id="PS00447">
    <property type="entry name" value="DNA_POLYMERASE_A"/>
    <property type="match status" value="1"/>
</dbReference>
<dbReference type="PANTHER" id="PTHR10133:SF27">
    <property type="entry name" value="DNA POLYMERASE NU"/>
    <property type="match status" value="1"/>
</dbReference>
<dbReference type="GO" id="GO:0003677">
    <property type="term" value="F:DNA binding"/>
    <property type="evidence" value="ECO:0007669"/>
    <property type="project" value="UniProtKB-UniRule"/>
</dbReference>
<dbReference type="FunFam" id="3.30.420.10:FF:000026">
    <property type="entry name" value="DNA polymerase I"/>
    <property type="match status" value="1"/>
</dbReference>
<dbReference type="InterPro" id="IPR019760">
    <property type="entry name" value="DNA-dir_DNA_pol_A_CS"/>
</dbReference>
<dbReference type="InterPro" id="IPR002298">
    <property type="entry name" value="DNA_polymerase_A"/>
</dbReference>
<dbReference type="InterPro" id="IPR020046">
    <property type="entry name" value="5-3_exonucl_a-hlix_arch_N"/>
</dbReference>
<feature type="domain" description="5'-3' exonuclease" evidence="20">
    <location>
        <begin position="7"/>
        <end position="268"/>
    </location>
</feature>
<dbReference type="InterPro" id="IPR036397">
    <property type="entry name" value="RNaseH_sf"/>
</dbReference>
<dbReference type="PRINTS" id="PR00868">
    <property type="entry name" value="DNAPOLI"/>
</dbReference>
<dbReference type="SMART" id="SM00482">
    <property type="entry name" value="POLAc"/>
    <property type="match status" value="1"/>
</dbReference>
<keyword evidence="8" id="KW-0540">Nuclease</keyword>
<evidence type="ECO:0000256" key="9">
    <source>
        <dbReference type="ARBA" id="ARBA00022763"/>
    </source>
</evidence>
<evidence type="ECO:0000256" key="4">
    <source>
        <dbReference type="ARBA" id="ARBA00020311"/>
    </source>
</evidence>
<dbReference type="Pfam" id="PF01612">
    <property type="entry name" value="DNA_pol_A_exo1"/>
    <property type="match status" value="1"/>
</dbReference>
<dbReference type="InterPro" id="IPR002562">
    <property type="entry name" value="3'-5'_exonuclease_dom"/>
</dbReference>
<name>A0AAN2FAF2_ENTAG</name>
<dbReference type="InterPro" id="IPR029060">
    <property type="entry name" value="PIN-like_dom_sf"/>
</dbReference>
<dbReference type="NCBIfam" id="NF004397">
    <property type="entry name" value="PRK05755.1"/>
    <property type="match status" value="1"/>
</dbReference>
<keyword evidence="7 18" id="KW-0235">DNA replication</keyword>
<evidence type="ECO:0000256" key="15">
    <source>
        <dbReference type="ARBA" id="ARBA00049244"/>
    </source>
</evidence>
<evidence type="ECO:0000256" key="10">
    <source>
        <dbReference type="ARBA" id="ARBA00022801"/>
    </source>
</evidence>
<dbReference type="Gene3D" id="3.30.420.10">
    <property type="entry name" value="Ribonuclease H-like superfamily/Ribonuclease H"/>
    <property type="match status" value="1"/>
</dbReference>
<comment type="function">
    <text evidence="16">In addition to polymerase activity, this DNA polymerase exhibits 3'-5' and 5'-3' exonuclease activity. It is able to utilize nicked circular duplex DNA as a template and can unwind the parental DNA strand from its template.</text>
</comment>
<dbReference type="PANTHER" id="PTHR10133">
    <property type="entry name" value="DNA POLYMERASE I"/>
    <property type="match status" value="1"/>
</dbReference>
<dbReference type="RefSeq" id="WP_031591928.1">
    <property type="nucleotide sequence ID" value="NZ_JNVA01000019.1"/>
</dbReference>
<keyword evidence="10 18" id="KW-0378">Hydrolase</keyword>
<dbReference type="InterPro" id="IPR012337">
    <property type="entry name" value="RNaseH-like_sf"/>
</dbReference>
<evidence type="ECO:0000256" key="14">
    <source>
        <dbReference type="ARBA" id="ARBA00023204"/>
    </source>
</evidence>
<gene>
    <name evidence="18 22" type="primary">polA</name>
    <name evidence="22" type="ORF">DAPPPG734_00415</name>
</gene>
<dbReference type="EMBL" id="OW970315">
    <property type="protein sequence ID" value="CAH6149252.1"/>
    <property type="molecule type" value="Genomic_DNA"/>
</dbReference>
<keyword evidence="9 18" id="KW-0227">DNA damage</keyword>
<dbReference type="InterPro" id="IPR002421">
    <property type="entry name" value="5-3_exonuclease"/>
</dbReference>
<dbReference type="CDD" id="cd08637">
    <property type="entry name" value="DNA_pol_A_pol_I_C"/>
    <property type="match status" value="1"/>
</dbReference>
<dbReference type="SUPFAM" id="SSF53098">
    <property type="entry name" value="Ribonuclease H-like"/>
    <property type="match status" value="1"/>
</dbReference>
<dbReference type="InterPro" id="IPR043502">
    <property type="entry name" value="DNA/RNA_pol_sf"/>
</dbReference>
<keyword evidence="14 18" id="KW-0234">DNA repair</keyword>
<dbReference type="Proteomes" id="UP001158961">
    <property type="component" value="Chromosome"/>
</dbReference>
<dbReference type="Gene3D" id="1.20.1060.10">
    <property type="entry name" value="Taq DNA Polymerase, Chain T, domain 4"/>
    <property type="match status" value="1"/>
</dbReference>
<evidence type="ECO:0000259" key="19">
    <source>
        <dbReference type="SMART" id="SM00474"/>
    </source>
</evidence>
<dbReference type="Pfam" id="PF00476">
    <property type="entry name" value="DNA_pol_A"/>
    <property type="match status" value="1"/>
</dbReference>
<dbReference type="GO" id="GO:0006302">
    <property type="term" value="P:double-strand break repair"/>
    <property type="evidence" value="ECO:0007669"/>
    <property type="project" value="TreeGrafter"/>
</dbReference>
<keyword evidence="12 18" id="KW-0239">DNA-directed DNA polymerase</keyword>
<dbReference type="SMART" id="SM00474">
    <property type="entry name" value="35EXOc"/>
    <property type="match status" value="1"/>
</dbReference>
<evidence type="ECO:0000256" key="5">
    <source>
        <dbReference type="ARBA" id="ARBA00022679"/>
    </source>
</evidence>
<dbReference type="InterPro" id="IPR036279">
    <property type="entry name" value="5-3_exonuclease_C_sf"/>
</dbReference>
<comment type="catalytic activity">
    <reaction evidence="15 18">
        <text>DNA(n) + a 2'-deoxyribonucleoside 5'-triphosphate = DNA(n+1) + diphosphate</text>
        <dbReference type="Rhea" id="RHEA:22508"/>
        <dbReference type="Rhea" id="RHEA-COMP:17339"/>
        <dbReference type="Rhea" id="RHEA-COMP:17340"/>
        <dbReference type="ChEBI" id="CHEBI:33019"/>
        <dbReference type="ChEBI" id="CHEBI:61560"/>
        <dbReference type="ChEBI" id="CHEBI:173112"/>
        <dbReference type="EC" id="2.7.7.7"/>
    </reaction>
</comment>
<dbReference type="GO" id="GO:0003887">
    <property type="term" value="F:DNA-directed DNA polymerase activity"/>
    <property type="evidence" value="ECO:0007669"/>
    <property type="project" value="UniProtKB-UniRule"/>
</dbReference>
<dbReference type="CDD" id="cd06139">
    <property type="entry name" value="DNA_polA_I_Ecoli_like_exo"/>
    <property type="match status" value="1"/>
</dbReference>
<protein>
    <recommendedName>
        <fullName evidence="4 17">DNA polymerase I</fullName>
        <ecNumber evidence="3 17">2.7.7.7</ecNumber>
    </recommendedName>
</protein>
<dbReference type="SMART" id="SM00279">
    <property type="entry name" value="HhH2"/>
    <property type="match status" value="1"/>
</dbReference>
<evidence type="ECO:0000256" key="16">
    <source>
        <dbReference type="ARBA" id="ARBA00060162"/>
    </source>
</evidence>
<dbReference type="InterPro" id="IPR018320">
    <property type="entry name" value="DNA_polymerase_1"/>
</dbReference>
<evidence type="ECO:0000256" key="8">
    <source>
        <dbReference type="ARBA" id="ARBA00022722"/>
    </source>
</evidence>
<proteinExistence type="inferred from homology"/>
<evidence type="ECO:0000259" key="20">
    <source>
        <dbReference type="SMART" id="SM00475"/>
    </source>
</evidence>
<feature type="domain" description="3'-5' exonuclease" evidence="19">
    <location>
        <begin position="329"/>
        <end position="516"/>
    </location>
</feature>
<comment type="subunit">
    <text evidence="2">Single-chain monomer with multiple functions.</text>
</comment>
<evidence type="ECO:0000256" key="13">
    <source>
        <dbReference type="ARBA" id="ARBA00023125"/>
    </source>
</evidence>
<evidence type="ECO:0000256" key="12">
    <source>
        <dbReference type="ARBA" id="ARBA00022932"/>
    </source>
</evidence>
<dbReference type="FunFam" id="1.20.1060.10:FF:000001">
    <property type="entry name" value="DNA polymerase I"/>
    <property type="match status" value="1"/>
</dbReference>
<comment type="similarity">
    <text evidence="1 18">Belongs to the DNA polymerase type-A family.</text>
</comment>
<keyword evidence="13 18" id="KW-0238">DNA-binding</keyword>
<dbReference type="Gene3D" id="3.40.50.1010">
    <property type="entry name" value="5'-nuclease"/>
    <property type="match status" value="1"/>
</dbReference>
<keyword evidence="5 18" id="KW-0808">Transferase</keyword>
<dbReference type="GO" id="GO:0008409">
    <property type="term" value="F:5'-3' exonuclease activity"/>
    <property type="evidence" value="ECO:0007669"/>
    <property type="project" value="UniProtKB-UniRule"/>
</dbReference>
<dbReference type="Pfam" id="PF01367">
    <property type="entry name" value="5_3_exonuc"/>
    <property type="match status" value="1"/>
</dbReference>
<evidence type="ECO:0000256" key="2">
    <source>
        <dbReference type="ARBA" id="ARBA00011541"/>
    </source>
</evidence>